<accession>M7WV18</accession>
<feature type="compositionally biased region" description="Low complexity" evidence="1">
    <location>
        <begin position="539"/>
        <end position="552"/>
    </location>
</feature>
<name>M7WV18_RHOT1</name>
<keyword evidence="4" id="KW-1185">Reference proteome</keyword>
<dbReference type="EMBL" id="KB722644">
    <property type="protein sequence ID" value="EMS24437.1"/>
    <property type="molecule type" value="Genomic_DNA"/>
</dbReference>
<dbReference type="GeneID" id="27368628"/>
<proteinExistence type="predicted"/>
<feature type="compositionally biased region" description="Basic and acidic residues" evidence="1">
    <location>
        <begin position="1666"/>
        <end position="1689"/>
    </location>
</feature>
<evidence type="ECO:0000256" key="1">
    <source>
        <dbReference type="SAM" id="MobiDB-lite"/>
    </source>
</evidence>
<dbReference type="SUPFAM" id="SSF48371">
    <property type="entry name" value="ARM repeat"/>
    <property type="match status" value="1"/>
</dbReference>
<evidence type="ECO:0000313" key="4">
    <source>
        <dbReference type="Proteomes" id="UP000016926"/>
    </source>
</evidence>
<dbReference type="Proteomes" id="UP000016926">
    <property type="component" value="Unassembled WGS sequence"/>
</dbReference>
<dbReference type="eggNOG" id="ENOG502RDFP">
    <property type="taxonomic scope" value="Eukaryota"/>
</dbReference>
<evidence type="ECO:0000259" key="2">
    <source>
        <dbReference type="Pfam" id="PF10441"/>
    </source>
</evidence>
<dbReference type="RefSeq" id="XP_016275556.1">
    <property type="nucleotide sequence ID" value="XM_016418280.1"/>
</dbReference>
<feature type="region of interest" description="Disordered" evidence="1">
    <location>
        <begin position="618"/>
        <end position="647"/>
    </location>
</feature>
<dbReference type="InterPro" id="IPR018849">
    <property type="entry name" value="Urb2/Npa2_C"/>
</dbReference>
<feature type="region of interest" description="Disordered" evidence="1">
    <location>
        <begin position="539"/>
        <end position="565"/>
    </location>
</feature>
<feature type="compositionally biased region" description="Basic residues" evidence="1">
    <location>
        <begin position="632"/>
        <end position="642"/>
    </location>
</feature>
<dbReference type="InterPro" id="IPR016024">
    <property type="entry name" value="ARM-type_fold"/>
</dbReference>
<feature type="region of interest" description="Disordered" evidence="1">
    <location>
        <begin position="1666"/>
        <end position="1695"/>
    </location>
</feature>
<dbReference type="Pfam" id="PF10441">
    <property type="entry name" value="Urb2"/>
    <property type="match status" value="1"/>
</dbReference>
<dbReference type="HOGENOM" id="CLU_246149_0_0_1"/>
<dbReference type="OrthoDB" id="2527433at2759"/>
<evidence type="ECO:0000313" key="3">
    <source>
        <dbReference type="EMBL" id="EMS24437.1"/>
    </source>
</evidence>
<protein>
    <submittedName>
        <fullName evidence="3">Nucleolar 27S pre-rRNA processing, Urb2/Npa2</fullName>
    </submittedName>
</protein>
<feature type="domain" description="Nucleolar 27S pre-rRNA processing Urb2/Npa2 C-terminal" evidence="2">
    <location>
        <begin position="1274"/>
        <end position="1534"/>
    </location>
</feature>
<sequence>MALLAEHALLYALRSPTTPLADKVASASSALDAQPGNVSLAATVRDWAVDALLRATRQQASVAGTAAILDADLWELAARTTEATLSTSPVAASTLPIFVAFVTQYSQAASDVQLLRSAASVWSRLAANALRKATADASLDAYEKLLEASLRVFSREEGAGTVDEREVWTELAVNWLKPFRSVALEAGKGGKKIPSHTLSLLPTLLPLLSRLSPTSPLRTSLLQTLQLAIFNLENLRRGLARDSYTAGGASTSSQPAPSTADSELLAALASLPSTGTAAAYDAIPSLTQIYFSAVATHAETLFPLPAKATFATPSAQKSAREVLGLTKRREMAGRWIRGVIDYLSWPKEANAMETDEVGLEEVKSAALAGSLAVVEQNDLHRPGQAGESWDKVLPDIVSGAVSRLEGSVNSANREATFTILRTISNLDHDVLEPALPRILAVLAGTPDLSTLPTPELDAFLRHLIEHHSRSVTLPTLLTRIADALASAASSTSNDSVLTSHTFLSQLGTAVAGIVGGPNAVRAAWQTLVDPVLDALQPSATTEAADATDAPSPAKKRKLSSAPPSSVLPAASRLRVADVLIRHAPVSSLSVLVEPLRVFVDEVIDSHLKDFAKASLASSAAEEVDEESETPRKKAKKSSRRKSGAALAVDAGQVDPATRLGVELFQLLYTAVSRLSSEGLLSMAEGAEETSRWWELRAKRRELLREVVEKGVPEAAVVSTKVLLQQLELRTDLDDAEAAGIVQAVLSRVEDQAASEETSWSGRLRGLRAAEAGIATWELLSRRWLPLINNVASEDQLRQVASITLSSLRRTSPAGSEWSLSAITARLLRRADFWELPRVQACLLPALRDLVSLPSLSSPTAVLAAMATPTDKASKALRSLAQATLLETVDVFAAISTCIPVEYLNKETRRQLADCALALDLWVTSGEVAVLVEAKERAQHVLRSFVASLGVQANISSDVTQRLLHATLPAALDETLVFYRTLVVEPALATLKQNQHSGELQSILDSFGGLSVGATTSAAGPREEAFFALLDSLVTAIPDATTLPAELRNSIVRLVDQAKRQLDESLPAASSVFGQKSATSLAGLLVAYRSLWAAQHWLRNGEERTEIATEFVHAAAASVVSLAASASAERPPLRIVTATLRLLALHAEVLRSSASPGKVDTRPFEMLLACHLVLRQTVDDADAADLDAECAAATASTTVEEYSAALQAVAEALATDAGPSFEHTMQVAKILLLAGPEGSSRVAASSLSDILRQLLLLVERKTVDGSGSLELFLPVASFVESICGERPLLLSRLNTSSVLSLASLILRPSPKSPSTGERSSPASTVSEVFLTLATSVGHIVRHRKDHLVTLFPSLISVLSAFLSTLRRAGAGTLGSVLEGEDETASVVVGHRAEREAKATFPAWIWEGGRDAIGRNEARAVGRLLGSLTAKTTTTTASKRKSAISTGQAVDASANTSLAAPLSKHAPFLLLDYLRACVHPTCPIPSALRAELQGGWSEILDAMGKWEREALMKGLLSEDEEAERGVLRNLWKSWEKERIASVATRTSHQIVAQLSADRSLRPSADLAGSLTPPRSLLRPSTRSSAALTTGYCMLEASFHPSRQRCTGLHASHERELAQRRHPGRLAVLLRPACYRQAQEGRPFGLLALARTHSLRMATRRDVCDLHPVRRRRSASEKGEYDVAGRHSPGTERRRRSR</sequence>
<organism evidence="3 4">
    <name type="scientific">Rhodotorula toruloides (strain NP11)</name>
    <name type="common">Yeast</name>
    <name type="synonym">Rhodosporidium toruloides</name>
    <dbReference type="NCBI Taxonomy" id="1130832"/>
    <lineage>
        <taxon>Eukaryota</taxon>
        <taxon>Fungi</taxon>
        <taxon>Dikarya</taxon>
        <taxon>Basidiomycota</taxon>
        <taxon>Pucciniomycotina</taxon>
        <taxon>Microbotryomycetes</taxon>
        <taxon>Sporidiobolales</taxon>
        <taxon>Sporidiobolaceae</taxon>
        <taxon>Rhodotorula</taxon>
    </lineage>
</organism>
<gene>
    <name evidence="3" type="ORF">RHTO_04615</name>
</gene>
<reference evidence="3 4" key="1">
    <citation type="journal article" date="2012" name="Nat. Commun.">
        <title>A multi-omic map of the lipid-producing yeast Rhodosporidium toruloides.</title>
        <authorList>
            <person name="Zhu Z."/>
            <person name="Zhang S."/>
            <person name="Liu H."/>
            <person name="Shen H."/>
            <person name="Lin X."/>
            <person name="Yang F."/>
            <person name="Zhou Y.J."/>
            <person name="Jin G."/>
            <person name="Ye M."/>
            <person name="Zou H."/>
            <person name="Zou H."/>
            <person name="Zhao Z.K."/>
        </authorList>
    </citation>
    <scope>NUCLEOTIDE SEQUENCE [LARGE SCALE GENOMIC DNA]</scope>
    <source>
        <strain evidence="3 4">NP11</strain>
    </source>
</reference>